<dbReference type="PANTHER" id="PTHR45663">
    <property type="entry name" value="GEO12009P1"/>
    <property type="match status" value="1"/>
</dbReference>
<evidence type="ECO:0000256" key="2">
    <source>
        <dbReference type="ARBA" id="ARBA00022448"/>
    </source>
</evidence>
<feature type="domain" description="Thioredoxin" evidence="10">
    <location>
        <begin position="1"/>
        <end position="107"/>
    </location>
</feature>
<dbReference type="PRINTS" id="PR00421">
    <property type="entry name" value="THIOREDOXIN"/>
</dbReference>
<dbReference type="PIRSF" id="PIRSF000077">
    <property type="entry name" value="Thioredoxin"/>
    <property type="match status" value="1"/>
</dbReference>
<dbReference type="Pfam" id="PF00085">
    <property type="entry name" value="Thioredoxin"/>
    <property type="match status" value="1"/>
</dbReference>
<feature type="site" description="Contributes to redox potential value" evidence="8">
    <location>
        <position position="32"/>
    </location>
</feature>
<dbReference type="GO" id="GO:0005829">
    <property type="term" value="C:cytosol"/>
    <property type="evidence" value="ECO:0007669"/>
    <property type="project" value="TreeGrafter"/>
</dbReference>
<evidence type="ECO:0000256" key="5">
    <source>
        <dbReference type="ARBA" id="ARBA00023284"/>
    </source>
</evidence>
<accession>A0A1F5YUT2</accession>
<dbReference type="GO" id="GO:0045454">
    <property type="term" value="P:cell redox homeostasis"/>
    <property type="evidence" value="ECO:0007669"/>
    <property type="project" value="TreeGrafter"/>
</dbReference>
<evidence type="ECO:0000256" key="7">
    <source>
        <dbReference type="PIRNR" id="PIRNR000077"/>
    </source>
</evidence>
<dbReference type="InterPro" id="IPR036249">
    <property type="entry name" value="Thioredoxin-like_sf"/>
</dbReference>
<dbReference type="GO" id="GO:0015035">
    <property type="term" value="F:protein-disulfide reductase activity"/>
    <property type="evidence" value="ECO:0007669"/>
    <property type="project" value="UniProtKB-UniRule"/>
</dbReference>
<evidence type="ECO:0000256" key="9">
    <source>
        <dbReference type="PIRSR" id="PIRSR000077-4"/>
    </source>
</evidence>
<feature type="active site" description="Nucleophile" evidence="8">
    <location>
        <position position="31"/>
    </location>
</feature>
<dbReference type="InterPro" id="IPR013766">
    <property type="entry name" value="Thioredoxin_domain"/>
</dbReference>
<feature type="disulfide bond" description="Redox-active" evidence="9">
    <location>
        <begin position="31"/>
        <end position="34"/>
    </location>
</feature>
<reference evidence="11 12" key="1">
    <citation type="journal article" date="2016" name="Nat. Commun.">
        <title>Thousands of microbial genomes shed light on interconnected biogeochemical processes in an aquifer system.</title>
        <authorList>
            <person name="Anantharaman K."/>
            <person name="Brown C.T."/>
            <person name="Hug L.A."/>
            <person name="Sharon I."/>
            <person name="Castelle C.J."/>
            <person name="Probst A.J."/>
            <person name="Thomas B.C."/>
            <person name="Singh A."/>
            <person name="Wilkins M.J."/>
            <person name="Karaoz U."/>
            <person name="Brodie E.L."/>
            <person name="Williams K.H."/>
            <person name="Hubbard S.S."/>
            <person name="Banfield J.F."/>
        </authorList>
    </citation>
    <scope>NUCLEOTIDE SEQUENCE [LARGE SCALE GENOMIC DNA]</scope>
</reference>
<keyword evidence="3" id="KW-0249">Electron transport</keyword>
<feature type="site" description="Deprotonates C-terminal active site Cys" evidence="8">
    <location>
        <position position="25"/>
    </location>
</feature>
<dbReference type="AlphaFoldDB" id="A0A1F5YUT2"/>
<feature type="site" description="Contributes to redox potential value" evidence="8">
    <location>
        <position position="33"/>
    </location>
</feature>
<gene>
    <name evidence="11" type="ORF">A2W14_04930</name>
</gene>
<dbReference type="SUPFAM" id="SSF52833">
    <property type="entry name" value="Thioredoxin-like"/>
    <property type="match status" value="1"/>
</dbReference>
<sequence>MAEVTVTDSNFESEVLKSDIPVLVDFWAEWCTPCRIQDPILEEMARLFTGKVKVAKLNVDDNPTTAGKYGVMSIPTLIFFKNGQTVKQLIGVQSKETLTAEFNKVLQ</sequence>
<dbReference type="FunFam" id="3.40.30.10:FF:000001">
    <property type="entry name" value="Thioredoxin"/>
    <property type="match status" value="1"/>
</dbReference>
<dbReference type="PANTHER" id="PTHR45663:SF11">
    <property type="entry name" value="GEO12009P1"/>
    <property type="match status" value="1"/>
</dbReference>
<dbReference type="InterPro" id="IPR005746">
    <property type="entry name" value="Thioredoxin"/>
</dbReference>
<dbReference type="Gene3D" id="3.40.30.10">
    <property type="entry name" value="Glutaredoxin"/>
    <property type="match status" value="1"/>
</dbReference>
<keyword evidence="4 9" id="KW-1015">Disulfide bond</keyword>
<dbReference type="PROSITE" id="PS51352">
    <property type="entry name" value="THIOREDOXIN_2"/>
    <property type="match status" value="1"/>
</dbReference>
<evidence type="ECO:0000256" key="1">
    <source>
        <dbReference type="ARBA" id="ARBA00008987"/>
    </source>
</evidence>
<dbReference type="STRING" id="1798371.A2W14_04930"/>
<comment type="similarity">
    <text evidence="1 7">Belongs to the thioredoxin family.</text>
</comment>
<keyword evidence="5 9" id="KW-0676">Redox-active center</keyword>
<dbReference type="NCBIfam" id="TIGR01068">
    <property type="entry name" value="thioredoxin"/>
    <property type="match status" value="1"/>
</dbReference>
<evidence type="ECO:0000256" key="6">
    <source>
        <dbReference type="NCBIfam" id="TIGR01068"/>
    </source>
</evidence>
<keyword evidence="2" id="KW-0813">Transport</keyword>
<dbReference type="CDD" id="cd02947">
    <property type="entry name" value="TRX_family"/>
    <property type="match status" value="1"/>
</dbReference>
<dbReference type="InterPro" id="IPR017937">
    <property type="entry name" value="Thioredoxin_CS"/>
</dbReference>
<name>A0A1F5YUT2_9BACT</name>
<evidence type="ECO:0000313" key="11">
    <source>
        <dbReference type="EMBL" id="OGG03856.1"/>
    </source>
</evidence>
<evidence type="ECO:0000256" key="8">
    <source>
        <dbReference type="PIRSR" id="PIRSR000077-1"/>
    </source>
</evidence>
<evidence type="ECO:0000256" key="4">
    <source>
        <dbReference type="ARBA" id="ARBA00023157"/>
    </source>
</evidence>
<feature type="active site" description="Nucleophile" evidence="8">
    <location>
        <position position="34"/>
    </location>
</feature>
<protein>
    <recommendedName>
        <fullName evidence="6 7">Thioredoxin</fullName>
    </recommendedName>
</protein>
<dbReference type="EMBL" id="MFJA01000012">
    <property type="protein sequence ID" value="OGG03856.1"/>
    <property type="molecule type" value="Genomic_DNA"/>
</dbReference>
<dbReference type="PROSITE" id="PS00194">
    <property type="entry name" value="THIOREDOXIN_1"/>
    <property type="match status" value="1"/>
</dbReference>
<evidence type="ECO:0000256" key="3">
    <source>
        <dbReference type="ARBA" id="ARBA00022982"/>
    </source>
</evidence>
<evidence type="ECO:0000259" key="10">
    <source>
        <dbReference type="PROSITE" id="PS51352"/>
    </source>
</evidence>
<proteinExistence type="inferred from homology"/>
<dbReference type="Proteomes" id="UP000176665">
    <property type="component" value="Unassembled WGS sequence"/>
</dbReference>
<comment type="caution">
    <text evidence="11">The sequence shown here is derived from an EMBL/GenBank/DDBJ whole genome shotgun (WGS) entry which is preliminary data.</text>
</comment>
<evidence type="ECO:0000313" key="12">
    <source>
        <dbReference type="Proteomes" id="UP000176665"/>
    </source>
</evidence>
<organism evidence="11 12">
    <name type="scientific">Candidatus Gottesmanbacteria bacterium RBG_16_37_8</name>
    <dbReference type="NCBI Taxonomy" id="1798371"/>
    <lineage>
        <taxon>Bacteria</taxon>
        <taxon>Candidatus Gottesmaniibacteriota</taxon>
    </lineage>
</organism>